<gene>
    <name evidence="2" type="ORF">KL867_19315</name>
</gene>
<dbReference type="RefSeq" id="WP_215194196.1">
    <property type="nucleotide sequence ID" value="NZ_JAHHDY010000021.1"/>
</dbReference>
<evidence type="ECO:0000256" key="1">
    <source>
        <dbReference type="SAM" id="Phobius"/>
    </source>
</evidence>
<keyword evidence="1" id="KW-0812">Transmembrane</keyword>
<keyword evidence="3" id="KW-1185">Reference proteome</keyword>
<proteinExistence type="predicted"/>
<name>A0ABS5WX69_9RHOB</name>
<feature type="transmembrane region" description="Helical" evidence="1">
    <location>
        <begin position="182"/>
        <end position="212"/>
    </location>
</feature>
<reference evidence="2 3" key="1">
    <citation type="submission" date="2021-05" db="EMBL/GenBank/DDBJ databases">
        <title>Draft genomes of marine bacteria isolated from model chitin particles.</title>
        <authorList>
            <person name="Datta M.S."/>
            <person name="Schwartzman J.A."/>
            <person name="Cordero O."/>
        </authorList>
    </citation>
    <scope>NUCLEOTIDE SEQUENCE [LARGE SCALE GENOMIC DNA]</scope>
    <source>
        <strain evidence="2 3">4E07</strain>
    </source>
</reference>
<feature type="transmembrane region" description="Helical" evidence="1">
    <location>
        <begin position="224"/>
        <end position="247"/>
    </location>
</feature>
<protein>
    <submittedName>
        <fullName evidence="2">Uncharacterized protein</fullName>
    </submittedName>
</protein>
<dbReference type="Proteomes" id="UP000763802">
    <property type="component" value="Unassembled WGS sequence"/>
</dbReference>
<feature type="transmembrane region" description="Helical" evidence="1">
    <location>
        <begin position="156"/>
        <end position="176"/>
    </location>
</feature>
<keyword evidence="1" id="KW-0472">Membrane</keyword>
<accession>A0ABS5WX69</accession>
<keyword evidence="1" id="KW-1133">Transmembrane helix</keyword>
<sequence>MLQKLTDFFRSDEFIASSAVFPDIDKDRLAKELDLKGEGTKRGEANQPETGAESLDHVELRTVGRVEELRRRGLDNFETNRRVYAERLNKADSARMLVETEANDAKARFAEEVTKWKAMMVTPRERVQETYRWRSQFREQNKIGLRPAKPASSWPNIIGLALIMILLESAGNAYLFSQNNPLGILGGLIAAFLVSFANVSLSTVLGMATRYINCRGFQNLFKKLFGLIFALLWIGFAASYNAAVAHFRDAVETTLEWREAGENAIQTLTANPYSLNTMESYVLFLLGVFISLVAFLKGYNSSDPYPQYSTVAQDVIDARDDYVGYLEDSIDTLAEQRDEAVEALHQARDEVTMNIQDSVDALYGQKALQSNLAPFLEQCNISSNYLLAVYRDANKAARENDAPEYFQKEYVFEEFISETADEDRRAKAEAQASKVSDMVNAAIQEIYVVFHRAVQQHYEIDELEGNFVERARQFEPVDAGFAEGQDLKMVPEEKGMA</sequence>
<dbReference type="EMBL" id="JAHHDY010000021">
    <property type="protein sequence ID" value="MBT3143219.1"/>
    <property type="molecule type" value="Genomic_DNA"/>
</dbReference>
<comment type="caution">
    <text evidence="2">The sequence shown here is derived from an EMBL/GenBank/DDBJ whole genome shotgun (WGS) entry which is preliminary data.</text>
</comment>
<feature type="transmembrane region" description="Helical" evidence="1">
    <location>
        <begin position="281"/>
        <end position="299"/>
    </location>
</feature>
<evidence type="ECO:0000313" key="2">
    <source>
        <dbReference type="EMBL" id="MBT3143219.1"/>
    </source>
</evidence>
<evidence type="ECO:0000313" key="3">
    <source>
        <dbReference type="Proteomes" id="UP000763802"/>
    </source>
</evidence>
<organism evidence="2 3">
    <name type="scientific">Falsiruegeria litorea</name>
    <dbReference type="NCBI Taxonomy" id="1280831"/>
    <lineage>
        <taxon>Bacteria</taxon>
        <taxon>Pseudomonadati</taxon>
        <taxon>Pseudomonadota</taxon>
        <taxon>Alphaproteobacteria</taxon>
        <taxon>Rhodobacterales</taxon>
        <taxon>Roseobacteraceae</taxon>
        <taxon>Falsiruegeria</taxon>
    </lineage>
</organism>